<accession>A0A1X6PJQ5</accession>
<gene>
    <name evidence="2" type="ORF">BU14_0027s0076</name>
</gene>
<protein>
    <submittedName>
        <fullName evidence="2">Uncharacterized protein</fullName>
    </submittedName>
</protein>
<sequence length="397" mass="38083">MAPRRRQRRCAAAPSPPQPPPPSVAAAARGRGAPPHGAPPPSGGALPPPRPRTAAWLSSDLYMALVRPEDAVGSRVRVPRDVAAASPALDETAAALRAGGRLALPARPDNTTVFFVAPPPPPGGDGGSGGGGGATGAGGPALVAFATDRHGLLLDVVAVLAATGVAAVGVTPALGAAGGWLLHGRAEADAAAAGRGVRGSGLRPEHATVVRLGVGVDAATAGVGGGGDGGGGEGGLAAAVAAAAATAGVAVESTTVAAGVGGAGRVELSFAVVDVRGGSGGGRGALRVSAVRRLAAGVLVALRHAAAAAAAADGGWEPPPGDLWAQTWHPAVDALLVAEAVWLAPGLGAGGVDAGAFGRYATPNLRGRAPDVPYVRVDAGAGVECLGGGTWDVGHMS</sequence>
<feature type="compositionally biased region" description="Low complexity" evidence="1">
    <location>
        <begin position="24"/>
        <end position="35"/>
    </location>
</feature>
<organism evidence="2 3">
    <name type="scientific">Porphyra umbilicalis</name>
    <name type="common">Purple laver</name>
    <name type="synonym">Red alga</name>
    <dbReference type="NCBI Taxonomy" id="2786"/>
    <lineage>
        <taxon>Eukaryota</taxon>
        <taxon>Rhodophyta</taxon>
        <taxon>Bangiophyceae</taxon>
        <taxon>Bangiales</taxon>
        <taxon>Bangiaceae</taxon>
        <taxon>Porphyra</taxon>
    </lineage>
</organism>
<evidence type="ECO:0000256" key="1">
    <source>
        <dbReference type="SAM" id="MobiDB-lite"/>
    </source>
</evidence>
<reference evidence="2 3" key="1">
    <citation type="submission" date="2017-03" db="EMBL/GenBank/DDBJ databases">
        <title>WGS assembly of Porphyra umbilicalis.</title>
        <authorList>
            <person name="Brawley S.H."/>
            <person name="Blouin N.A."/>
            <person name="Ficko-Blean E."/>
            <person name="Wheeler G.L."/>
            <person name="Lohr M."/>
            <person name="Goodson H.V."/>
            <person name="Jenkins J.W."/>
            <person name="Blaby-Haas C.E."/>
            <person name="Helliwell K.E."/>
            <person name="Chan C."/>
            <person name="Marriage T."/>
            <person name="Bhattacharya D."/>
            <person name="Klein A.S."/>
            <person name="Badis Y."/>
            <person name="Brodie J."/>
            <person name="Cao Y."/>
            <person name="Collen J."/>
            <person name="Dittami S.M."/>
            <person name="Gachon C.M."/>
            <person name="Green B.R."/>
            <person name="Karpowicz S."/>
            <person name="Kim J.W."/>
            <person name="Kudahl U."/>
            <person name="Lin S."/>
            <person name="Michel G."/>
            <person name="Mittag M."/>
            <person name="Olson B.J."/>
            <person name="Pangilinan J."/>
            <person name="Peng Y."/>
            <person name="Qiu H."/>
            <person name="Shu S."/>
            <person name="Singer J.T."/>
            <person name="Smith A.G."/>
            <person name="Sprecher B.N."/>
            <person name="Wagner V."/>
            <person name="Wang W."/>
            <person name="Wang Z.-Y."/>
            <person name="Yan J."/>
            <person name="Yarish C."/>
            <person name="Zoeuner-Riek S."/>
            <person name="Zhuang Y."/>
            <person name="Zou Y."/>
            <person name="Lindquist E.A."/>
            <person name="Grimwood J."/>
            <person name="Barry K."/>
            <person name="Rokhsar D.S."/>
            <person name="Schmutz J."/>
            <person name="Stiller J.W."/>
            <person name="Grossman A.R."/>
            <person name="Prochnik S.E."/>
        </authorList>
    </citation>
    <scope>NUCLEOTIDE SEQUENCE [LARGE SCALE GENOMIC DNA]</scope>
    <source>
        <strain evidence="2">4086291</strain>
    </source>
</reference>
<evidence type="ECO:0000313" key="2">
    <source>
        <dbReference type="EMBL" id="OSX81050.1"/>
    </source>
</evidence>
<keyword evidence="3" id="KW-1185">Reference proteome</keyword>
<dbReference type="Proteomes" id="UP000218209">
    <property type="component" value="Unassembled WGS sequence"/>
</dbReference>
<feature type="compositionally biased region" description="Pro residues" evidence="1">
    <location>
        <begin position="14"/>
        <end position="23"/>
    </location>
</feature>
<name>A0A1X6PJQ5_PORUM</name>
<proteinExistence type="predicted"/>
<feature type="region of interest" description="Disordered" evidence="1">
    <location>
        <begin position="1"/>
        <end position="52"/>
    </location>
</feature>
<dbReference type="EMBL" id="KV918766">
    <property type="protein sequence ID" value="OSX81050.1"/>
    <property type="molecule type" value="Genomic_DNA"/>
</dbReference>
<dbReference type="AlphaFoldDB" id="A0A1X6PJQ5"/>
<evidence type="ECO:0000313" key="3">
    <source>
        <dbReference type="Proteomes" id="UP000218209"/>
    </source>
</evidence>
<feature type="compositionally biased region" description="Pro residues" evidence="1">
    <location>
        <begin position="36"/>
        <end position="51"/>
    </location>
</feature>